<evidence type="ECO:0000256" key="6">
    <source>
        <dbReference type="ARBA" id="ARBA00022824"/>
    </source>
</evidence>
<feature type="compositionally biased region" description="Basic and acidic residues" evidence="12">
    <location>
        <begin position="1591"/>
        <end position="1605"/>
    </location>
</feature>
<comment type="subcellular location">
    <subcellularLocation>
        <location evidence="1">Endoplasmic reticulum membrane</location>
        <topology evidence="1">Peripheral membrane protein</topology>
    </subcellularLocation>
    <subcellularLocation>
        <location evidence="2">Preautophagosomal structure membrane</location>
        <topology evidence="2">Peripheral membrane protein</topology>
    </subcellularLocation>
</comment>
<comment type="caution">
    <text evidence="13">The sequence shown here is derived from an EMBL/GenBank/DDBJ whole genome shotgun (WGS) entry which is preliminary data.</text>
</comment>
<evidence type="ECO:0000256" key="5">
    <source>
        <dbReference type="ARBA" id="ARBA00022448"/>
    </source>
</evidence>
<dbReference type="OrthoDB" id="18982at2759"/>
<dbReference type="GO" id="GO:0061723">
    <property type="term" value="P:glycophagy"/>
    <property type="evidence" value="ECO:0007669"/>
    <property type="project" value="TreeGrafter"/>
</dbReference>
<feature type="compositionally biased region" description="Basic and acidic residues" evidence="12">
    <location>
        <begin position="1724"/>
        <end position="1735"/>
    </location>
</feature>
<dbReference type="GO" id="GO:0034045">
    <property type="term" value="C:phagophore assembly site membrane"/>
    <property type="evidence" value="ECO:0007669"/>
    <property type="project" value="UniProtKB-SubCell"/>
</dbReference>
<feature type="compositionally biased region" description="Polar residues" evidence="12">
    <location>
        <begin position="1822"/>
        <end position="1848"/>
    </location>
</feature>
<dbReference type="Proteomes" id="UP000294530">
    <property type="component" value="Unassembled WGS sequence"/>
</dbReference>
<comment type="catalytic activity">
    <reaction evidence="10">
        <text>a 1,2-diacyl-sn-glycero-3-phospho-L-serine(in) = a 1,2-diacyl-sn-glycero-3-phospho-L-serine(out)</text>
        <dbReference type="Rhea" id="RHEA:38663"/>
        <dbReference type="ChEBI" id="CHEBI:57262"/>
    </reaction>
</comment>
<keyword evidence="5" id="KW-0813">Transport</keyword>
<name>A0A976NYM1_BRELC</name>
<feature type="compositionally biased region" description="Basic residues" evidence="12">
    <location>
        <begin position="2036"/>
        <end position="2046"/>
    </location>
</feature>
<feature type="compositionally biased region" description="Basic and acidic residues" evidence="12">
    <location>
        <begin position="118"/>
        <end position="127"/>
    </location>
</feature>
<dbReference type="GO" id="GO:0006869">
    <property type="term" value="P:lipid transport"/>
    <property type="evidence" value="ECO:0007669"/>
    <property type="project" value="UniProtKB-KW"/>
</dbReference>
<dbReference type="Pfam" id="PF13329">
    <property type="entry name" value="ATG2_CAD"/>
    <property type="match status" value="1"/>
</dbReference>
<dbReference type="PANTHER" id="PTHR13190">
    <property type="entry name" value="AUTOPHAGY-RELATED 2, ISOFORM A"/>
    <property type="match status" value="1"/>
</dbReference>
<dbReference type="GO" id="GO:0032266">
    <property type="term" value="F:phosphatidylinositol-3-phosphate binding"/>
    <property type="evidence" value="ECO:0007669"/>
    <property type="project" value="TreeGrafter"/>
</dbReference>
<evidence type="ECO:0000256" key="10">
    <source>
        <dbReference type="ARBA" id="ARBA00024479"/>
    </source>
</evidence>
<comment type="similarity">
    <text evidence="3">Belongs to the ATG2 family.</text>
</comment>
<feature type="region of interest" description="Disordered" evidence="12">
    <location>
        <begin position="497"/>
        <end position="522"/>
    </location>
</feature>
<evidence type="ECO:0000256" key="8">
    <source>
        <dbReference type="ARBA" id="ARBA00023055"/>
    </source>
</evidence>
<feature type="region of interest" description="Disordered" evidence="12">
    <location>
        <begin position="1645"/>
        <end position="1673"/>
    </location>
</feature>
<feature type="region of interest" description="Disordered" evidence="12">
    <location>
        <begin position="118"/>
        <end position="143"/>
    </location>
</feature>
<evidence type="ECO:0000256" key="4">
    <source>
        <dbReference type="ARBA" id="ARBA00018070"/>
    </source>
</evidence>
<feature type="region of interest" description="Disordered" evidence="12">
    <location>
        <begin position="2015"/>
        <end position="2046"/>
    </location>
</feature>
<keyword evidence="7" id="KW-0072">Autophagy</keyword>
<evidence type="ECO:0000256" key="11">
    <source>
        <dbReference type="ARBA" id="ARBA00024615"/>
    </source>
</evidence>
<keyword evidence="8" id="KW-0445">Lipid transport</keyword>
<dbReference type="GO" id="GO:0034727">
    <property type="term" value="P:piecemeal microautophagy of the nucleus"/>
    <property type="evidence" value="ECO:0007669"/>
    <property type="project" value="TreeGrafter"/>
</dbReference>
<dbReference type="InterPro" id="IPR026849">
    <property type="entry name" value="ATG2"/>
</dbReference>
<dbReference type="EMBL" id="SHOA02000012">
    <property type="protein sequence ID" value="TDH72743.1"/>
    <property type="molecule type" value="Genomic_DNA"/>
</dbReference>
<evidence type="ECO:0000256" key="2">
    <source>
        <dbReference type="ARBA" id="ARBA00004623"/>
    </source>
</evidence>
<feature type="region of interest" description="Disordered" evidence="12">
    <location>
        <begin position="1712"/>
        <end position="1749"/>
    </location>
</feature>
<dbReference type="RefSeq" id="XP_067822242.1">
    <property type="nucleotide sequence ID" value="XM_067965836.1"/>
</dbReference>
<reference evidence="13 14" key="1">
    <citation type="journal article" date="2021" name="Genome Biol.">
        <title>AFLAP: assembly-free linkage analysis pipeline using k-mers from genome sequencing data.</title>
        <authorList>
            <person name="Fletcher K."/>
            <person name="Zhang L."/>
            <person name="Gil J."/>
            <person name="Han R."/>
            <person name="Cavanaugh K."/>
            <person name="Michelmore R."/>
        </authorList>
    </citation>
    <scope>NUCLEOTIDE SEQUENCE [LARGE SCALE GENOMIC DNA]</scope>
    <source>
        <strain evidence="13 14">SF5</strain>
    </source>
</reference>
<keyword evidence="9" id="KW-0472">Membrane</keyword>
<evidence type="ECO:0000256" key="12">
    <source>
        <dbReference type="SAM" id="MobiDB-lite"/>
    </source>
</evidence>
<dbReference type="PANTHER" id="PTHR13190:SF1">
    <property type="entry name" value="AUTOPHAGY-RELATED 2, ISOFORM A"/>
    <property type="match status" value="1"/>
</dbReference>
<dbReference type="GO" id="GO:0000045">
    <property type="term" value="P:autophagosome assembly"/>
    <property type="evidence" value="ECO:0007669"/>
    <property type="project" value="TreeGrafter"/>
</dbReference>
<evidence type="ECO:0000256" key="1">
    <source>
        <dbReference type="ARBA" id="ARBA00004406"/>
    </source>
</evidence>
<gene>
    <name evidence="13" type="ORF">CCR75_007779</name>
</gene>
<dbReference type="GO" id="GO:0043495">
    <property type="term" value="F:protein-membrane adaptor activity"/>
    <property type="evidence" value="ECO:0007669"/>
    <property type="project" value="TreeGrafter"/>
</dbReference>
<feature type="compositionally biased region" description="Basic and acidic residues" evidence="12">
    <location>
        <begin position="134"/>
        <end position="143"/>
    </location>
</feature>
<proteinExistence type="inferred from homology"/>
<feature type="region of interest" description="Disordered" evidence="12">
    <location>
        <begin position="1810"/>
        <end position="1853"/>
    </location>
</feature>
<dbReference type="GO" id="GO:0061709">
    <property type="term" value="P:reticulophagy"/>
    <property type="evidence" value="ECO:0007669"/>
    <property type="project" value="TreeGrafter"/>
</dbReference>
<dbReference type="GO" id="GO:0005789">
    <property type="term" value="C:endoplasmic reticulum membrane"/>
    <property type="evidence" value="ECO:0007669"/>
    <property type="project" value="UniProtKB-SubCell"/>
</dbReference>
<evidence type="ECO:0000313" key="13">
    <source>
        <dbReference type="EMBL" id="TDH72743.1"/>
    </source>
</evidence>
<dbReference type="GeneID" id="94351507"/>
<sequence length="2512" mass="279507">MQFLKQLTDPALKRLYKFVLKRMIGRFLAADELDLDQLNVHLRSGRLELCDLLLNAEVLNAELCEAQRLPFKVKKGYLGSVRVAISYADIMSESCLIEIDDIEIILVPLEKHETFSRFNKATDEKNKKTQPLNHPHENERYESREPIDKISEESLDFVASWIEQVTSKIKVTVSNICVRLETGEQHKGREVALLCQLEWMQFTDESASEFQSVYGRSSLNEASGVDVSFTNNGQSESMVASRLFGISQKGIKFRGFRMDLHLSSEEQSHEARGKERRRLSYSDMVLHSFLESSSSKQHYIQVKLSHYEALDAPTIDASVFFHSIRIVLQPQYLPELGKIVDAFSADCQKSATNQLKERFSSSTLLQSVCDDKPAWLTARDEDDNDRDTGALNLSLREFQRIEQLLHQYRQTQDELKRKKRHDGNEEVLTEKLEAFLTRKLSAVESIESVGLSDLDIEEDAFFECETGLASSMMPSASLESFSQLNQSMYSSAQFDLDGAEKENKQAGRNQMASSTTAAQNRGARRVQSRLKVHLLQCECIILYDDLPDNDEGDGVDEKTDNEISLSGSRVFRAAHHLRKDLPSVDGLERLVLSLKDVIYSSLVYSQYTSLSATIGKVILMEKTLPRMSLDATEEESAMLSTSVLSFAAASPFSGQKINLSANVSAQVRIDYKPEVEDKAIPKIASLGVRVQLQSVFIEWDMYLLDRAHRLFGIYEEESTDLKRPSALKNESLEFAKTLDVTTECVQVTLRFPMITSDLIRFGVSSKRGLCEDRLVVMLGSLKMASLSPLAVGDDDEIRTPMLPRYRKATLLPWLDEYAASFDKMQVSLLTPEDSNQRSENLEKVVLFTSYSDERLGDGCTIRLRLQNPSREEMKEAIRSKQLLSQDGSENPDVSSMNCSMDEVSGDDNDGGRVGLNGWDLEALGRTEAYEKAAAAASLYSVEINLHRATAVLLKSSLDRLMVLCDALLMINPIDVDSYNQMFAAAVLRNRLMPSYMSLNLTVDEGTVQLCDYLVLPPAQALQRTNSNSSHVTQSNSSSEPEKVLFKYHFVFETLKVFQVSQWMGQLVSRVHVVAQNATFLEECDFLDSVAPILYRTPFGASKAPIVFMGVDIADQTNVMRDMKVDFHLSHVSLRYDVRSKWLFHLLEMVLMDYPVPIIPLDSATMSDDESRELLETMKRDSEYEAVLLAIAPKTVFTKLFVNCYDVLVDYAPVSLTSRTILVFGKINMSSNVVTGAVLQGYKVSVGDLEMFLAPSHAGYGEIDQVLLGNELLPRPNNNFKKKALKFAATYAGSRATLDAEYPSLLIFLETFGFLQLVTMDFVDVFLRVLIPPTALEVAQKNRDKKTSAASAAPELSVELNLGTANIYACYDSFNTLLELLSVWTDQLASKQDLRDSTAYVGLDGKSDSVSVVTNLSPVPASGMRSLGTTASEPSVSSLHSCRSPRLVSEAPSNDNQQSVNVMEQVDKDAFGSGKKIFPGKTVATDTEARLLRTRLDSIQKERKRMVEGLGDQLLVLNENSQSQQMSGSKPVRINELLIENYYAKNGIIDSLGDASAGAFLKEPEPNHNDEQQTADRDNPWFSTDASCSPGVREETTKKPFKEEAVRWLARGGSRTDGGNNETPKSKVPGHDYSLFEPVEDKMPMVEGGTSATPSSGRGSGHCSNNAYEGEEKNETDHFDANHLPMGAFPAASKNWWGMHTRPFEVELSDIQTEETTSSFSHGMDSMDERSGRDVGSDNGVDVNDAKENGVYPSTMSMSICDVGEDEGKEVKLEFDLDSDLQSRLNQMLDFGSNDGHDGDEDRHEFLPDHKQGAISSPRAIPTRQTSFCSTRSQSGAPSSLHATTTMSPPDQPTARWFYDGISLNDGSTPMTGLPSRIYPHHVEIPVGGSATSLSFGKSECEDAIRSIARESAVRKVEATSPVVVQHVLLRNFNICMRFFGGCDWTRDGSEEVRQITLKASNRIVKTSVQELKRAIGTKEKILDALLDNYVPSNGSDLFGDDSNSTLFRASKSAPSRSFLKHDPTSWTRAASGDKTRSRKRTLKKSGRKTEEMLELVVTRIQMRLDLFDDAETQPLASHTVLALGDLELLDYISTSQIRKIICYWKSAATHPRESGSSMVRLQLITVRPGPKLCEEHRLKARMLPLRINLDQEVVKFLRQFVPTEDPHRQSNALLDETDEDVTMQEDGSEMTQWIQGRAIASTRKSVGAWFFQSIDIKPCKIKIDYRPNHVNYAALRAGDYIEVINLFVLEGMELVLRRVQMSGIDGWAALGEAALVSWVQDISRRQIHKCVASVSMPPLRPFVNIGAGAADLILLPMEHYGRDRRFVRGLKRGASSFLKSVTIETLTTASKVAQGTQALLEHADDVVSSSSALRRKQLKYRQAGSRIARNSRRMGGGGIRNAQDSGGGIGGRQYLTQQPASASEGFGQAYDSLARELHVAAKTIVAVPLVEYKKTGSQGYVRSVIRAVPVAVLRPMIGASEAVAKALIGVRNAVDPELKEDIENKFKDFRAN</sequence>
<feature type="region of interest" description="Disordered" evidence="12">
    <location>
        <begin position="1422"/>
        <end position="1456"/>
    </location>
</feature>
<dbReference type="GO" id="GO:0000422">
    <property type="term" value="P:autophagy of mitochondrion"/>
    <property type="evidence" value="ECO:0007669"/>
    <property type="project" value="TreeGrafter"/>
</dbReference>
<comment type="catalytic activity">
    <reaction evidence="11">
        <text>a 1,2-diacyl-sn-glycero-3-phosphoethanolamine(in) = a 1,2-diacyl-sn-glycero-3-phosphoethanolamine(out)</text>
        <dbReference type="Rhea" id="RHEA:38895"/>
        <dbReference type="ChEBI" id="CHEBI:64612"/>
    </reaction>
</comment>
<feature type="compositionally biased region" description="Polar residues" evidence="12">
    <location>
        <begin position="506"/>
        <end position="519"/>
    </location>
</feature>
<feature type="compositionally biased region" description="Basic and acidic residues" evidence="12">
    <location>
        <begin position="1561"/>
        <end position="1578"/>
    </location>
</feature>
<keyword evidence="6" id="KW-0256">Endoplasmic reticulum</keyword>
<dbReference type="GO" id="GO:0061908">
    <property type="term" value="C:phagophore"/>
    <property type="evidence" value="ECO:0007669"/>
    <property type="project" value="TreeGrafter"/>
</dbReference>
<keyword evidence="14" id="KW-1185">Reference proteome</keyword>
<evidence type="ECO:0000256" key="7">
    <source>
        <dbReference type="ARBA" id="ARBA00023006"/>
    </source>
</evidence>
<organism evidence="13 14">
    <name type="scientific">Bremia lactucae</name>
    <name type="common">Lettuce downy mildew</name>
    <dbReference type="NCBI Taxonomy" id="4779"/>
    <lineage>
        <taxon>Eukaryota</taxon>
        <taxon>Sar</taxon>
        <taxon>Stramenopiles</taxon>
        <taxon>Oomycota</taxon>
        <taxon>Peronosporomycetes</taxon>
        <taxon>Peronosporales</taxon>
        <taxon>Peronosporaceae</taxon>
        <taxon>Bremia</taxon>
    </lineage>
</organism>
<evidence type="ECO:0000313" key="14">
    <source>
        <dbReference type="Proteomes" id="UP000294530"/>
    </source>
</evidence>
<evidence type="ECO:0000256" key="3">
    <source>
        <dbReference type="ARBA" id="ARBA00009714"/>
    </source>
</evidence>
<feature type="compositionally biased region" description="Polar residues" evidence="12">
    <location>
        <begin position="1426"/>
        <end position="1440"/>
    </location>
</feature>
<feature type="compositionally biased region" description="Polar residues" evidence="12">
    <location>
        <begin position="1649"/>
        <end position="1666"/>
    </location>
</feature>
<feature type="region of interest" description="Disordered" evidence="12">
    <location>
        <begin position="1558"/>
        <end position="1632"/>
    </location>
</feature>
<evidence type="ECO:0000256" key="9">
    <source>
        <dbReference type="ARBA" id="ARBA00023136"/>
    </source>
</evidence>
<accession>A0A976NYM1</accession>
<dbReference type="KEGG" id="blac:94351507"/>
<protein>
    <recommendedName>
        <fullName evidence="4">Autophagy-related protein 2</fullName>
    </recommendedName>
</protein>